<evidence type="ECO:0000313" key="3">
    <source>
        <dbReference type="EMBL" id="VAX31538.1"/>
    </source>
</evidence>
<keyword evidence="1" id="KW-0812">Transmembrane</keyword>
<keyword evidence="1" id="KW-0472">Membrane</keyword>
<protein>
    <recommendedName>
        <fullName evidence="2">Ice-binding protein C-terminal domain-containing protein</fullName>
    </recommendedName>
</protein>
<reference evidence="3" key="1">
    <citation type="submission" date="2018-06" db="EMBL/GenBank/DDBJ databases">
        <authorList>
            <person name="Zhirakovskaya E."/>
        </authorList>
    </citation>
    <scope>NUCLEOTIDE SEQUENCE</scope>
</reference>
<dbReference type="AlphaFoldDB" id="A0A3B1D6F0"/>
<organism evidence="3">
    <name type="scientific">hydrothermal vent metagenome</name>
    <dbReference type="NCBI Taxonomy" id="652676"/>
    <lineage>
        <taxon>unclassified sequences</taxon>
        <taxon>metagenomes</taxon>
        <taxon>ecological metagenomes</taxon>
    </lineage>
</organism>
<dbReference type="InterPro" id="IPR013424">
    <property type="entry name" value="Ice-binding_C"/>
</dbReference>
<feature type="transmembrane region" description="Helical" evidence="1">
    <location>
        <begin position="181"/>
        <end position="197"/>
    </location>
</feature>
<feature type="domain" description="Ice-binding protein C-terminal" evidence="2">
    <location>
        <begin position="177"/>
        <end position="200"/>
    </location>
</feature>
<evidence type="ECO:0000259" key="2">
    <source>
        <dbReference type="Pfam" id="PF07589"/>
    </source>
</evidence>
<proteinExistence type="predicted"/>
<dbReference type="NCBIfam" id="TIGR02595">
    <property type="entry name" value="PEP_CTERM"/>
    <property type="match status" value="1"/>
</dbReference>
<evidence type="ECO:0000256" key="1">
    <source>
        <dbReference type="SAM" id="Phobius"/>
    </source>
</evidence>
<accession>A0A3B1D6F0</accession>
<sequence length="205" mass="21904">MTFLEDINMLNRLRLKLVAILSFAVLTLLWTGVSRAVPVGSFDGTRIMLIDGNGDGNTSVTLFSGSSSLVFGYYLNGGSNFTAFSLFDTFQDRDVLDLALQDGSSIYTASGDLADPTYSVSMDFAGDVSTSAYFSQDPLPSWLDTYYSSLTVNWSLPSGDVSSVNFALNGKGDGVAPVPEPASLILMGSGLVGLGLWRRKKSKMA</sequence>
<name>A0A3B1D6F0_9ZZZZ</name>
<keyword evidence="1" id="KW-1133">Transmembrane helix</keyword>
<dbReference type="EMBL" id="UOGF01000076">
    <property type="protein sequence ID" value="VAX31538.1"/>
    <property type="molecule type" value="Genomic_DNA"/>
</dbReference>
<dbReference type="Pfam" id="PF07589">
    <property type="entry name" value="PEP-CTERM"/>
    <property type="match status" value="1"/>
</dbReference>
<gene>
    <name evidence="3" type="ORF">MNBD_NITROSPIRAE01-1009</name>
</gene>